<dbReference type="EMBL" id="LR633967">
    <property type="protein sequence ID" value="VUX56191.1"/>
    <property type="molecule type" value="Genomic_DNA"/>
</dbReference>
<evidence type="ECO:0000256" key="1">
    <source>
        <dbReference type="SAM" id="MobiDB-lite"/>
    </source>
</evidence>
<feature type="compositionally biased region" description="Gly residues" evidence="1">
    <location>
        <begin position="21"/>
        <end position="36"/>
    </location>
</feature>
<gene>
    <name evidence="2" type="ORF">JTBM06_V1_380005</name>
</gene>
<protein>
    <submittedName>
        <fullName evidence="2">Uncharacterized protein</fullName>
    </submittedName>
</protein>
<organism evidence="2">
    <name type="scientific">uncultured Woeseiaceae bacterium</name>
    <dbReference type="NCBI Taxonomy" id="1983305"/>
    <lineage>
        <taxon>Bacteria</taxon>
        <taxon>Pseudomonadati</taxon>
        <taxon>Pseudomonadota</taxon>
        <taxon>Gammaproteobacteria</taxon>
        <taxon>Woeseiales</taxon>
        <taxon>Woeseiaceae</taxon>
        <taxon>environmental samples</taxon>
    </lineage>
</organism>
<name>A0A7D9H4D9_9GAMM</name>
<proteinExistence type="predicted"/>
<sequence length="114" mass="11413">MIPEQGKSPALPLVQMSGPTPSGGGGGGGGEGGGAGDAPPPQAEKSAVKLNTQKNLANAFMLLVQVWRQPGDLRVLWGDVRGFSEEARTRGFPSLSFGGLGLIGVASDLSIGAG</sequence>
<reference evidence="2" key="1">
    <citation type="submission" date="2019-07" db="EMBL/GenBank/DDBJ databases">
        <authorList>
            <person name="Weber M."/>
            <person name="Kostadinov I."/>
            <person name="Kostadinov D I."/>
        </authorList>
    </citation>
    <scope>NUCLEOTIDE SEQUENCE</scope>
    <source>
        <strain evidence="2">Gfbio:sag-sample-m06:053724c1-46a9-4a36-b237-ea2bf867836b</strain>
    </source>
</reference>
<accession>A0A7D9H4D9</accession>
<evidence type="ECO:0000313" key="2">
    <source>
        <dbReference type="EMBL" id="VUX56191.1"/>
    </source>
</evidence>
<dbReference type="AlphaFoldDB" id="A0A7D9H4D9"/>
<feature type="region of interest" description="Disordered" evidence="1">
    <location>
        <begin position="1"/>
        <end position="46"/>
    </location>
</feature>